<evidence type="ECO:0000313" key="9">
    <source>
        <dbReference type="Proteomes" id="UP001333996"/>
    </source>
</evidence>
<dbReference type="PANTHER" id="PTHR13794">
    <property type="entry name" value="ENOLASE SUPERFAMILY, MANDELATE RACEMASE"/>
    <property type="match status" value="1"/>
</dbReference>
<dbReference type="Gene3D" id="3.30.390.10">
    <property type="entry name" value="Enolase-like, N-terminal domain"/>
    <property type="match status" value="1"/>
</dbReference>
<reference evidence="8" key="1">
    <citation type="submission" date="2024-01" db="EMBL/GenBank/DDBJ databases">
        <title>First draft genome sequence data of TA4-1, the type strain of Gram-positive actinobacterium Streptomyces chiangmaiensis.</title>
        <authorList>
            <person name="Yasawong M."/>
            <person name="Nantapong N."/>
        </authorList>
    </citation>
    <scope>NUCLEOTIDE SEQUENCE</scope>
    <source>
        <strain evidence="8">TA4-1</strain>
    </source>
</reference>
<dbReference type="SUPFAM" id="SSF54826">
    <property type="entry name" value="Enolase N-terminal domain-like"/>
    <property type="match status" value="1"/>
</dbReference>
<dbReference type="InterPro" id="IPR029065">
    <property type="entry name" value="Enolase_C-like"/>
</dbReference>
<dbReference type="SUPFAM" id="SSF51604">
    <property type="entry name" value="Enolase C-terminal domain-like"/>
    <property type="match status" value="1"/>
</dbReference>
<comment type="caution">
    <text evidence="8">The sequence shown here is derived from an EMBL/GenBank/DDBJ whole genome shotgun (WGS) entry which is preliminary data.</text>
</comment>
<keyword evidence="6" id="KW-0456">Lyase</keyword>
<comment type="cofactor">
    <cofactor evidence="2">
        <name>Mg(2+)</name>
        <dbReference type="ChEBI" id="CHEBI:18420"/>
    </cofactor>
</comment>
<evidence type="ECO:0000256" key="4">
    <source>
        <dbReference type="ARBA" id="ARBA00022723"/>
    </source>
</evidence>
<keyword evidence="9" id="KW-1185">Reference proteome</keyword>
<evidence type="ECO:0000256" key="2">
    <source>
        <dbReference type="ARBA" id="ARBA00001946"/>
    </source>
</evidence>
<dbReference type="InterPro" id="IPR013342">
    <property type="entry name" value="Mandelate_racemase_C"/>
</dbReference>
<dbReference type="SFLD" id="SFLDF00111">
    <property type="entry name" value="L-fuconate_dehydratase"/>
    <property type="match status" value="1"/>
</dbReference>
<keyword evidence="5" id="KW-0460">Magnesium</keyword>
<dbReference type="RefSeq" id="WP_329507858.1">
    <property type="nucleotide sequence ID" value="NZ_BAAAYZ010000182.1"/>
</dbReference>
<dbReference type="Gene3D" id="3.20.20.120">
    <property type="entry name" value="Enolase-like C-terminal domain"/>
    <property type="match status" value="1"/>
</dbReference>
<dbReference type="PROSITE" id="PS00909">
    <property type="entry name" value="MR_MLE_2"/>
    <property type="match status" value="1"/>
</dbReference>
<dbReference type="SFLD" id="SFLDS00001">
    <property type="entry name" value="Enolase"/>
    <property type="match status" value="1"/>
</dbReference>
<proteinExistence type="predicted"/>
<evidence type="ECO:0000256" key="5">
    <source>
        <dbReference type="ARBA" id="ARBA00022842"/>
    </source>
</evidence>
<dbReference type="InterPro" id="IPR034610">
    <property type="entry name" value="L-fuconate_dehydratase"/>
</dbReference>
<protein>
    <recommendedName>
        <fullName evidence="3">L-fuconate dehydratase</fullName>
        <ecNumber evidence="3">4.2.1.68</ecNumber>
    </recommendedName>
</protein>
<feature type="domain" description="Mandelate racemase/muconate lactonizing enzyme C-terminal" evidence="7">
    <location>
        <begin position="203"/>
        <end position="299"/>
    </location>
</feature>
<name>A0ABU7FIB7_9ACTN</name>
<dbReference type="PANTHER" id="PTHR13794:SF58">
    <property type="entry name" value="MITOCHONDRIAL ENOLASE SUPERFAMILY MEMBER 1"/>
    <property type="match status" value="1"/>
</dbReference>
<evidence type="ECO:0000256" key="1">
    <source>
        <dbReference type="ARBA" id="ARBA00001737"/>
    </source>
</evidence>
<dbReference type="SMART" id="SM00922">
    <property type="entry name" value="MR_MLE"/>
    <property type="match status" value="1"/>
</dbReference>
<gene>
    <name evidence="8" type="ORF">VXC91_15595</name>
</gene>
<organism evidence="8 9">
    <name type="scientific">Streptomyces chiangmaiensis</name>
    <dbReference type="NCBI Taxonomy" id="766497"/>
    <lineage>
        <taxon>Bacteria</taxon>
        <taxon>Bacillati</taxon>
        <taxon>Actinomycetota</taxon>
        <taxon>Actinomycetes</taxon>
        <taxon>Kitasatosporales</taxon>
        <taxon>Streptomycetaceae</taxon>
        <taxon>Streptomyces</taxon>
    </lineage>
</organism>
<dbReference type="InterPro" id="IPR018110">
    <property type="entry name" value="Mandel_Rmase/mucon_lact_enz_CS"/>
</dbReference>
<dbReference type="InterPro" id="IPR029017">
    <property type="entry name" value="Enolase-like_N"/>
</dbReference>
<dbReference type="InterPro" id="IPR046945">
    <property type="entry name" value="RHMD-like"/>
</dbReference>
<comment type="catalytic activity">
    <reaction evidence="1">
        <text>L-fuconate = 2-dehydro-3-deoxy-L-fuconate + H2O</text>
        <dbReference type="Rhea" id="RHEA:22772"/>
        <dbReference type="ChEBI" id="CHEBI:15377"/>
        <dbReference type="ChEBI" id="CHEBI:21291"/>
        <dbReference type="ChEBI" id="CHEBI:37448"/>
        <dbReference type="EC" id="4.2.1.68"/>
    </reaction>
</comment>
<dbReference type="InterPro" id="IPR036849">
    <property type="entry name" value="Enolase-like_C_sf"/>
</dbReference>
<sequence length="446" mass="48606">MSPTAARITAVDTFDIRFPTSRELDGSDAMNPDPDYSAAYLVLRTDAADGLEGHGFTFTIGRGNEVQVAAIEALRGHVVGRDVDELCEDPGSLFHDLIADSQLRWLGPEKGVMHMAIGAVVNAVWDMAATRAGKPLWRLLAEAEPEWLVRQIDFRYITDALTPEEALDLLRRGRQGAGERSARLLEQGYPAYTTSAGWLGYSDEKLTLLAAQAVTDGFRQIKLKVGADLADDVRRCRVARSVVGPDIRIAIDANQRWNVDEAIAWTRALAEFDPYWIEEPTSPDDVLGHAAIRKAVTPVKVATGEHVQNRIVFKQLLQAGAIDVLQIDAARVGGVNENLAILLLAAKFGVPVCPHAGGVGLCELVQHLSMFDLVALSGTTDDRVIEYVDHLHEHFLEPVVVREGRYTAPTAPGFSAAMRPESVAQYTFPGGTFWAADLARKKGHAA</sequence>
<dbReference type="Pfam" id="PF13378">
    <property type="entry name" value="MR_MLE_C"/>
    <property type="match status" value="1"/>
</dbReference>
<accession>A0ABU7FIB7</accession>
<keyword evidence="4" id="KW-0479">Metal-binding</keyword>
<dbReference type="Proteomes" id="UP001333996">
    <property type="component" value="Unassembled WGS sequence"/>
</dbReference>
<evidence type="ECO:0000256" key="3">
    <source>
        <dbReference type="ARBA" id="ARBA00013142"/>
    </source>
</evidence>
<dbReference type="EMBL" id="JAYWVC010000042">
    <property type="protein sequence ID" value="MED7823372.1"/>
    <property type="molecule type" value="Genomic_DNA"/>
</dbReference>
<evidence type="ECO:0000256" key="6">
    <source>
        <dbReference type="ARBA" id="ARBA00023239"/>
    </source>
</evidence>
<evidence type="ECO:0000313" key="8">
    <source>
        <dbReference type="EMBL" id="MED7823372.1"/>
    </source>
</evidence>
<evidence type="ECO:0000259" key="7">
    <source>
        <dbReference type="SMART" id="SM00922"/>
    </source>
</evidence>
<dbReference type="InterPro" id="IPR013341">
    <property type="entry name" value="Mandelate_racemase_N_dom"/>
</dbReference>
<dbReference type="Pfam" id="PF02746">
    <property type="entry name" value="MR_MLE_N"/>
    <property type="match status" value="1"/>
</dbReference>
<dbReference type="EC" id="4.2.1.68" evidence="3"/>
<dbReference type="CDD" id="cd03324">
    <property type="entry name" value="rTSbeta_L-fuconate_dehydratase"/>
    <property type="match status" value="1"/>
</dbReference>
<dbReference type="SFLD" id="SFLDG00179">
    <property type="entry name" value="mandelate_racemase"/>
    <property type="match status" value="1"/>
</dbReference>